<dbReference type="Gene3D" id="3.30.450.20">
    <property type="entry name" value="PAS domain"/>
    <property type="match status" value="2"/>
</dbReference>
<dbReference type="CDD" id="cd06225">
    <property type="entry name" value="HAMP"/>
    <property type="match status" value="1"/>
</dbReference>
<dbReference type="InterPro" id="IPR051310">
    <property type="entry name" value="MCP_chemotaxis"/>
</dbReference>
<evidence type="ECO:0000313" key="5">
    <source>
        <dbReference type="EMBL" id="PJE32907.1"/>
    </source>
</evidence>
<dbReference type="InterPro" id="IPR000700">
    <property type="entry name" value="PAS-assoc_C"/>
</dbReference>
<evidence type="ECO:0000256" key="2">
    <source>
        <dbReference type="ARBA" id="ARBA00029447"/>
    </source>
</evidence>
<dbReference type="PANTHER" id="PTHR43531">
    <property type="entry name" value="PROTEIN ICFG"/>
    <property type="match status" value="1"/>
</dbReference>
<dbReference type="Gene3D" id="1.10.8.500">
    <property type="entry name" value="HAMP domain in histidine kinase"/>
    <property type="match status" value="1"/>
</dbReference>
<protein>
    <recommendedName>
        <fullName evidence="7">Chemotaxis protein</fullName>
    </recommendedName>
</protein>
<dbReference type="Gene3D" id="1.10.287.950">
    <property type="entry name" value="Methyl-accepting chemotaxis protein"/>
    <property type="match status" value="1"/>
</dbReference>
<dbReference type="Pfam" id="PF13188">
    <property type="entry name" value="PAS_8"/>
    <property type="match status" value="1"/>
</dbReference>
<evidence type="ECO:0000259" key="3">
    <source>
        <dbReference type="PROSITE" id="PS50113"/>
    </source>
</evidence>
<comment type="similarity">
    <text evidence="2">Belongs to the methyl-accepting chemotaxis (MCP) protein family.</text>
</comment>
<dbReference type="AlphaFoldDB" id="A0A2M8ITA6"/>
<evidence type="ECO:0000313" key="6">
    <source>
        <dbReference type="Proteomes" id="UP000231553"/>
    </source>
</evidence>
<dbReference type="Pfam" id="PF08448">
    <property type="entry name" value="PAS_4"/>
    <property type="match status" value="1"/>
</dbReference>
<dbReference type="InterPro" id="IPR003660">
    <property type="entry name" value="HAMP_dom"/>
</dbReference>
<dbReference type="OrthoDB" id="354287at2"/>
<dbReference type="PROSITE" id="PS50885">
    <property type="entry name" value="HAMP"/>
    <property type="match status" value="2"/>
</dbReference>
<dbReference type="SUPFAM" id="SSF55785">
    <property type="entry name" value="PYP-like sensor domain (PAS domain)"/>
    <property type="match status" value="1"/>
</dbReference>
<dbReference type="CDD" id="cd00130">
    <property type="entry name" value="PAS"/>
    <property type="match status" value="1"/>
</dbReference>
<evidence type="ECO:0000256" key="1">
    <source>
        <dbReference type="ARBA" id="ARBA00022500"/>
    </source>
</evidence>
<comment type="caution">
    <text evidence="5">The sequence shown here is derived from an EMBL/GenBank/DDBJ whole genome shotgun (WGS) entry which is preliminary data.</text>
</comment>
<feature type="non-terminal residue" evidence="5">
    <location>
        <position position="407"/>
    </location>
</feature>
<keyword evidence="6" id="KW-1185">Reference proteome</keyword>
<dbReference type="EMBL" id="PGTB01000357">
    <property type="protein sequence ID" value="PJE32907.1"/>
    <property type="molecule type" value="Genomic_DNA"/>
</dbReference>
<dbReference type="SMART" id="SM00304">
    <property type="entry name" value="HAMP"/>
    <property type="match status" value="2"/>
</dbReference>
<feature type="domain" description="PAC" evidence="3">
    <location>
        <begin position="240"/>
        <end position="294"/>
    </location>
</feature>
<accession>A0A2M8ITA6</accession>
<dbReference type="PANTHER" id="PTHR43531:SF11">
    <property type="entry name" value="METHYL-ACCEPTING CHEMOTAXIS PROTEIN 3"/>
    <property type="match status" value="1"/>
</dbReference>
<sequence>ALRRLRGAMAQVAQQDYAVAIVDDGRADEIGALARDLARCRDALAQGEASAQMALFKARAFSGSSAAMMLVDRDLTIVEYNAALADIFRDNLAALRSRWPDFDPEALCGETIDRFLGDPPPPRALRSDPANLPHSADISVGSARLQLNIAAICDDDGQYIGASLQWQDVRQARADASILDAIRQNQSMVEFDTRFRITALNETFTRFFGWGDEAIGQSLEELFGASEDTRIQMQRLTEGRKVTRKIERRSKSGGRVWVELSMTPIMDRHGALDRVIEVGTDVTRIERARLDAEAERARNAAAQDLVVAELRRGLAALAEGDLTAVLETPFSAELDQLRLDYNAAREKLTGAIALLITAADKIGAGATAIAQASDNLARRTETQAATLEQTAAALDEITTSVRATAGG</sequence>
<proteinExistence type="inferred from homology"/>
<dbReference type="GO" id="GO:0006935">
    <property type="term" value="P:chemotaxis"/>
    <property type="evidence" value="ECO:0007669"/>
    <property type="project" value="UniProtKB-KW"/>
</dbReference>
<dbReference type="GO" id="GO:0016020">
    <property type="term" value="C:membrane"/>
    <property type="evidence" value="ECO:0007669"/>
    <property type="project" value="InterPro"/>
</dbReference>
<evidence type="ECO:0008006" key="7">
    <source>
        <dbReference type="Google" id="ProtNLM"/>
    </source>
</evidence>
<dbReference type="NCBIfam" id="TIGR00229">
    <property type="entry name" value="sensory_box"/>
    <property type="match status" value="1"/>
</dbReference>
<dbReference type="InterPro" id="IPR000014">
    <property type="entry name" value="PAS"/>
</dbReference>
<dbReference type="PROSITE" id="PS50113">
    <property type="entry name" value="PAC"/>
    <property type="match status" value="1"/>
</dbReference>
<reference evidence="5 6" key="1">
    <citation type="journal article" date="2018" name="Int. J. Syst. Evol. Microbiol.">
        <title>Pseudooceanicola lipolyticus sp. nov., a marine alphaproteobacterium, reclassification of Oceanicola flagellatus as Pseudooceanicola flagellatus comb. nov. and emended description of the genus Pseudooceanicola.</title>
        <authorList>
            <person name="Huang M.-M."/>
            <person name="Guo L.-L."/>
            <person name="Wu Y.-H."/>
            <person name="Lai Q.-L."/>
            <person name="Shao Z.-Z."/>
            <person name="Wang C.-S."/>
            <person name="Wu M."/>
            <person name="Xu X.-W."/>
        </authorList>
    </citation>
    <scope>NUCLEOTIDE SEQUENCE [LARGE SCALE GENOMIC DNA]</scope>
    <source>
        <strain evidence="5 6">157</strain>
    </source>
</reference>
<dbReference type="RefSeq" id="WP_133120013.1">
    <property type="nucleotide sequence ID" value="NZ_PGTB01000357.1"/>
</dbReference>
<dbReference type="InterPro" id="IPR035965">
    <property type="entry name" value="PAS-like_dom_sf"/>
</dbReference>
<dbReference type="Proteomes" id="UP000231553">
    <property type="component" value="Unassembled WGS sequence"/>
</dbReference>
<feature type="non-terminal residue" evidence="5">
    <location>
        <position position="1"/>
    </location>
</feature>
<name>A0A2M8ITA6_9RHOB</name>
<organism evidence="5 6">
    <name type="scientific">Pseudooceanicola lipolyticus</name>
    <dbReference type="NCBI Taxonomy" id="2029104"/>
    <lineage>
        <taxon>Bacteria</taxon>
        <taxon>Pseudomonadati</taxon>
        <taxon>Pseudomonadota</taxon>
        <taxon>Alphaproteobacteria</taxon>
        <taxon>Rhodobacterales</taxon>
        <taxon>Paracoccaceae</taxon>
        <taxon>Pseudooceanicola</taxon>
    </lineage>
</organism>
<dbReference type="InterPro" id="IPR013656">
    <property type="entry name" value="PAS_4"/>
</dbReference>
<dbReference type="Pfam" id="PF00672">
    <property type="entry name" value="HAMP"/>
    <property type="match status" value="2"/>
</dbReference>
<feature type="domain" description="HAMP" evidence="4">
    <location>
        <begin position="307"/>
        <end position="353"/>
    </location>
</feature>
<evidence type="ECO:0000259" key="4">
    <source>
        <dbReference type="PROSITE" id="PS50885"/>
    </source>
</evidence>
<gene>
    <name evidence="5" type="ORF">CVM52_25850</name>
</gene>
<dbReference type="GO" id="GO:0007165">
    <property type="term" value="P:signal transduction"/>
    <property type="evidence" value="ECO:0007669"/>
    <property type="project" value="InterPro"/>
</dbReference>
<feature type="domain" description="HAMP" evidence="4">
    <location>
        <begin position="1"/>
        <end position="49"/>
    </location>
</feature>
<keyword evidence="1" id="KW-0145">Chemotaxis</keyword>
<dbReference type="SUPFAM" id="SSF158472">
    <property type="entry name" value="HAMP domain-like"/>
    <property type="match status" value="1"/>
</dbReference>